<dbReference type="OrthoDB" id="5367324at2759"/>
<evidence type="ECO:0000313" key="10">
    <source>
        <dbReference type="Proteomes" id="UP000006039"/>
    </source>
</evidence>
<comment type="subcellular location">
    <subcellularLocation>
        <location evidence="1">Nucleus</location>
    </subcellularLocation>
</comment>
<reference evidence="8" key="2">
    <citation type="submission" date="2010-07" db="EMBL/GenBank/DDBJ databases">
        <authorList>
            <consortium name="The Broad Institute Genome Sequencing Platform"/>
            <consortium name="Broad Institute Genome Sequencing Center for Infectious Disease"/>
            <person name="Ma L.-J."/>
            <person name="Dead R."/>
            <person name="Young S."/>
            <person name="Zeng Q."/>
            <person name="Koehrsen M."/>
            <person name="Alvarado L."/>
            <person name="Berlin A."/>
            <person name="Chapman S.B."/>
            <person name="Chen Z."/>
            <person name="Freedman E."/>
            <person name="Gellesch M."/>
            <person name="Goldberg J."/>
            <person name="Griggs A."/>
            <person name="Gujja S."/>
            <person name="Heilman E.R."/>
            <person name="Heiman D."/>
            <person name="Hepburn T."/>
            <person name="Howarth C."/>
            <person name="Jen D."/>
            <person name="Larson L."/>
            <person name="Mehta T."/>
            <person name="Neiman D."/>
            <person name="Pearson M."/>
            <person name="Roberts A."/>
            <person name="Saif S."/>
            <person name="Shea T."/>
            <person name="Shenoy N."/>
            <person name="Sisk P."/>
            <person name="Stolte C."/>
            <person name="Sykes S."/>
            <person name="Walk T."/>
            <person name="White J."/>
            <person name="Yandava C."/>
            <person name="Haas B."/>
            <person name="Nusbaum C."/>
            <person name="Birren B."/>
        </authorList>
    </citation>
    <scope>NUCLEOTIDE SEQUENCE</scope>
    <source>
        <strain evidence="8">R3-111a-1</strain>
    </source>
</reference>
<evidence type="ECO:0000256" key="6">
    <source>
        <dbReference type="SAM" id="MobiDB-lite"/>
    </source>
</evidence>
<feature type="compositionally biased region" description="Low complexity" evidence="6">
    <location>
        <begin position="104"/>
        <end position="117"/>
    </location>
</feature>
<organism evidence="8">
    <name type="scientific">Gaeumannomyces tritici (strain R3-111a-1)</name>
    <name type="common">Wheat and barley take-all root rot fungus</name>
    <name type="synonym">Gaeumannomyces graminis var. tritici</name>
    <dbReference type="NCBI Taxonomy" id="644352"/>
    <lineage>
        <taxon>Eukaryota</taxon>
        <taxon>Fungi</taxon>
        <taxon>Dikarya</taxon>
        <taxon>Ascomycota</taxon>
        <taxon>Pezizomycotina</taxon>
        <taxon>Sordariomycetes</taxon>
        <taxon>Sordariomycetidae</taxon>
        <taxon>Magnaporthales</taxon>
        <taxon>Magnaporthaceae</taxon>
        <taxon>Gaeumannomyces</taxon>
    </lineage>
</organism>
<protein>
    <recommendedName>
        <fullName evidence="7">ORC6 first cyclin-like domain-containing protein</fullName>
    </recommendedName>
</protein>
<evidence type="ECO:0000313" key="8">
    <source>
        <dbReference type="EMBL" id="EJT79301.1"/>
    </source>
</evidence>
<dbReference type="eggNOG" id="ENOG502SAT1">
    <property type="taxonomic scope" value="Eukaryota"/>
</dbReference>
<reference evidence="9" key="4">
    <citation type="journal article" date="2015" name="G3 (Bethesda)">
        <title>Genome sequences of three phytopathogenic species of the Magnaporthaceae family of fungi.</title>
        <authorList>
            <person name="Okagaki L.H."/>
            <person name="Nunes C.C."/>
            <person name="Sailsbery J."/>
            <person name="Clay B."/>
            <person name="Brown D."/>
            <person name="John T."/>
            <person name="Oh Y."/>
            <person name="Young N."/>
            <person name="Fitzgerald M."/>
            <person name="Haas B.J."/>
            <person name="Zeng Q."/>
            <person name="Young S."/>
            <person name="Adiconis X."/>
            <person name="Fan L."/>
            <person name="Levin J.Z."/>
            <person name="Mitchell T.K."/>
            <person name="Okubara P.A."/>
            <person name="Farman M.L."/>
            <person name="Kohn L.M."/>
            <person name="Birren B."/>
            <person name="Ma L.-J."/>
            <person name="Dean R.A."/>
        </authorList>
    </citation>
    <scope>NUCLEOTIDE SEQUENCE</scope>
    <source>
        <strain evidence="9">R3-111a-1</strain>
    </source>
</reference>
<dbReference type="Proteomes" id="UP000006039">
    <property type="component" value="Unassembled WGS sequence"/>
</dbReference>
<keyword evidence="4" id="KW-0238">DNA-binding</keyword>
<reference evidence="10" key="1">
    <citation type="submission" date="2010-07" db="EMBL/GenBank/DDBJ databases">
        <title>The genome sequence of Gaeumannomyces graminis var. tritici strain R3-111a-1.</title>
        <authorList>
            <consortium name="The Broad Institute Genome Sequencing Platform"/>
            <person name="Ma L.-J."/>
            <person name="Dead R."/>
            <person name="Young S."/>
            <person name="Zeng Q."/>
            <person name="Koehrsen M."/>
            <person name="Alvarado L."/>
            <person name="Berlin A."/>
            <person name="Chapman S.B."/>
            <person name="Chen Z."/>
            <person name="Freedman E."/>
            <person name="Gellesch M."/>
            <person name="Goldberg J."/>
            <person name="Griggs A."/>
            <person name="Gujja S."/>
            <person name="Heilman E.R."/>
            <person name="Heiman D."/>
            <person name="Hepburn T."/>
            <person name="Howarth C."/>
            <person name="Jen D."/>
            <person name="Larson L."/>
            <person name="Mehta T."/>
            <person name="Neiman D."/>
            <person name="Pearson M."/>
            <person name="Roberts A."/>
            <person name="Saif S."/>
            <person name="Shea T."/>
            <person name="Shenoy N."/>
            <person name="Sisk P."/>
            <person name="Stolte C."/>
            <person name="Sykes S."/>
            <person name="Walk T."/>
            <person name="White J."/>
            <person name="Yandava C."/>
            <person name="Haas B."/>
            <person name="Nusbaum C."/>
            <person name="Birren B."/>
        </authorList>
    </citation>
    <scope>NUCLEOTIDE SEQUENCE [LARGE SCALE GENOMIC DNA]</scope>
    <source>
        <strain evidence="10">R3-111a-1</strain>
    </source>
</reference>
<evidence type="ECO:0000259" key="7">
    <source>
        <dbReference type="Pfam" id="PF05460"/>
    </source>
</evidence>
<evidence type="ECO:0000313" key="9">
    <source>
        <dbReference type="EnsemblFungi" id="EJT79301"/>
    </source>
</evidence>
<feature type="compositionally biased region" description="Basic residues" evidence="6">
    <location>
        <begin position="172"/>
        <end position="183"/>
    </location>
</feature>
<feature type="compositionally biased region" description="Polar residues" evidence="6">
    <location>
        <begin position="140"/>
        <end position="159"/>
    </location>
</feature>
<dbReference type="InterPro" id="IPR008721">
    <property type="entry name" value="ORC6_cyclin_first"/>
</dbReference>
<keyword evidence="10" id="KW-1185">Reference proteome</keyword>
<gene>
    <name evidence="9" type="primary">20344845</name>
    <name evidence="8" type="ORF">GGTG_04387</name>
</gene>
<dbReference type="AlphaFoldDB" id="J3NSY8"/>
<feature type="domain" description="ORC6 first cyclin-like" evidence="7">
    <location>
        <begin position="10"/>
        <end position="96"/>
    </location>
</feature>
<dbReference type="GeneID" id="20344845"/>
<feature type="region of interest" description="Disordered" evidence="6">
    <location>
        <begin position="97"/>
        <end position="187"/>
    </location>
</feature>
<evidence type="ECO:0000256" key="3">
    <source>
        <dbReference type="ARBA" id="ARBA00022705"/>
    </source>
</evidence>
<dbReference type="GO" id="GO:0006260">
    <property type="term" value="P:DNA replication"/>
    <property type="evidence" value="ECO:0007669"/>
    <property type="project" value="UniProtKB-KW"/>
</dbReference>
<dbReference type="GO" id="GO:0005664">
    <property type="term" value="C:nuclear origin of replication recognition complex"/>
    <property type="evidence" value="ECO:0007669"/>
    <property type="project" value="InterPro"/>
</dbReference>
<comment type="similarity">
    <text evidence="2">Belongs to the ORC6 family.</text>
</comment>
<dbReference type="RefSeq" id="XP_009220446.1">
    <property type="nucleotide sequence ID" value="XM_009222182.1"/>
</dbReference>
<evidence type="ECO:0000256" key="4">
    <source>
        <dbReference type="ARBA" id="ARBA00023125"/>
    </source>
</evidence>
<evidence type="ECO:0000256" key="2">
    <source>
        <dbReference type="ARBA" id="ARBA00010840"/>
    </source>
</evidence>
<reference evidence="8" key="3">
    <citation type="submission" date="2010-09" db="EMBL/GenBank/DDBJ databases">
        <title>Annotation of Gaeumannomyces graminis var. tritici R3-111a-1.</title>
        <authorList>
            <consortium name="The Broad Institute Genome Sequencing Platform"/>
            <person name="Ma L.-J."/>
            <person name="Dead R."/>
            <person name="Young S.K."/>
            <person name="Zeng Q."/>
            <person name="Gargeya S."/>
            <person name="Fitzgerald M."/>
            <person name="Haas B."/>
            <person name="Abouelleil A."/>
            <person name="Alvarado L."/>
            <person name="Arachchi H.M."/>
            <person name="Berlin A."/>
            <person name="Brown A."/>
            <person name="Chapman S.B."/>
            <person name="Chen Z."/>
            <person name="Dunbar C."/>
            <person name="Freedman E."/>
            <person name="Gearin G."/>
            <person name="Gellesch M."/>
            <person name="Goldberg J."/>
            <person name="Griggs A."/>
            <person name="Gujja S."/>
            <person name="Heiman D."/>
            <person name="Howarth C."/>
            <person name="Larson L."/>
            <person name="Lui A."/>
            <person name="MacDonald P.J.P."/>
            <person name="Mehta T."/>
            <person name="Montmayeur A."/>
            <person name="Murphy C."/>
            <person name="Neiman D."/>
            <person name="Pearson M."/>
            <person name="Priest M."/>
            <person name="Roberts A."/>
            <person name="Saif S."/>
            <person name="Shea T."/>
            <person name="Shenoy N."/>
            <person name="Sisk P."/>
            <person name="Stolte C."/>
            <person name="Sykes S."/>
            <person name="Yandava C."/>
            <person name="Wortman J."/>
            <person name="Nusbaum C."/>
            <person name="Birren B."/>
        </authorList>
    </citation>
    <scope>NUCLEOTIDE SEQUENCE</scope>
    <source>
        <strain evidence="8">R3-111a-1</strain>
    </source>
</reference>
<dbReference type="Pfam" id="PF05460">
    <property type="entry name" value="ORC6"/>
    <property type="match status" value="1"/>
</dbReference>
<accession>J3NSY8</accession>
<proteinExistence type="inferred from homology"/>
<name>J3NSY8_GAET3</name>
<sequence length="430" mass="46484">MNRAIEQTLLSLLPAQNDNLPPQLVSLASSLLAQSRNRASTLKAEEEIARAYACSHVACDRLKIALNLPQIQPRPPIAPRIYKRLYNYLDTILPNNTSGVGTPRSAARVRGAAAASGTPASQQARTPSRGAGRFRDLAVSPSSTGRVPGSQRPTPSQAESLARFRSSPTKTLWRRGAHAHHGTSKQPPWLRTVARHLCTAMGVAHLAPFVFAGLDHVLLPPGGGPPDTWAVENPAGLLAALVFFCMRALARANAAVVGDDGAGGEDEELDGEQYKALEKSLLKVWNSAREELPPGKEAAELAQAPGAADAENADAAGGGADDHMWKGWRTLKPKDLKEALVVVTDKNWLDSDWFRGIQDLSHEGRGADGDGGEHEQGGPVAQLWRADTMLQERWEPSERRRRDYAVWKAEVLQHIGDLERKGAVLMDVCP</sequence>
<dbReference type="VEuPathDB" id="FungiDB:GGTG_04387"/>
<keyword evidence="3" id="KW-0235">DNA replication</keyword>
<dbReference type="HOGENOM" id="CLU_045412_0_0_1"/>
<evidence type="ECO:0000256" key="5">
    <source>
        <dbReference type="ARBA" id="ARBA00023242"/>
    </source>
</evidence>
<feature type="compositionally biased region" description="Low complexity" evidence="6">
    <location>
        <begin position="300"/>
        <end position="315"/>
    </location>
</feature>
<reference evidence="9" key="5">
    <citation type="submission" date="2018-04" db="UniProtKB">
        <authorList>
            <consortium name="EnsemblFungi"/>
        </authorList>
    </citation>
    <scope>IDENTIFICATION</scope>
    <source>
        <strain evidence="9">R3-111a-1</strain>
    </source>
</reference>
<keyword evidence="5" id="KW-0539">Nucleus</keyword>
<dbReference type="GO" id="GO:0003677">
    <property type="term" value="F:DNA binding"/>
    <property type="evidence" value="ECO:0007669"/>
    <property type="project" value="UniProtKB-KW"/>
</dbReference>
<dbReference type="EnsemblFungi" id="EJT79301">
    <property type="protein sequence ID" value="EJT79301"/>
    <property type="gene ID" value="GGTG_04387"/>
</dbReference>
<evidence type="ECO:0000256" key="1">
    <source>
        <dbReference type="ARBA" id="ARBA00004123"/>
    </source>
</evidence>
<dbReference type="EMBL" id="GL385396">
    <property type="protein sequence ID" value="EJT79301.1"/>
    <property type="molecule type" value="Genomic_DNA"/>
</dbReference>
<dbReference type="STRING" id="644352.J3NSY8"/>
<feature type="region of interest" description="Disordered" evidence="6">
    <location>
        <begin position="300"/>
        <end position="323"/>
    </location>
</feature>